<dbReference type="InterPro" id="IPR025452">
    <property type="entry name" value="DUF4218"/>
</dbReference>
<dbReference type="Proteomes" id="UP000813463">
    <property type="component" value="Chromosome 5"/>
</dbReference>
<dbReference type="Pfam" id="PF02992">
    <property type="entry name" value="Transposase_21"/>
    <property type="match status" value="1"/>
</dbReference>
<feature type="domain" description="DUF4218" evidence="3">
    <location>
        <begin position="661"/>
        <end position="761"/>
    </location>
</feature>
<feature type="domain" description="DUF4216" evidence="2">
    <location>
        <begin position="935"/>
        <end position="997"/>
    </location>
</feature>
<dbReference type="KEGG" id="soe:110787259"/>
<evidence type="ECO:0008006" key="7">
    <source>
        <dbReference type="Google" id="ProtNLM"/>
    </source>
</evidence>
<feature type="compositionally biased region" description="Basic and acidic residues" evidence="1">
    <location>
        <begin position="1054"/>
        <end position="1069"/>
    </location>
</feature>
<dbReference type="InterPro" id="IPR025312">
    <property type="entry name" value="DUF4216"/>
</dbReference>
<feature type="domain" description="Transposase-associated" evidence="4">
    <location>
        <begin position="3"/>
        <end position="76"/>
    </location>
</feature>
<sequence length="1083" mass="125143">MDRSWISTKIPSDPEYQAGVREFIKFAVKNGGGRSKLRCPCIMCHNFLHKRPGEILNHLSKWAFDKTYTCWIWHGECRDETTVGNSEANVCEGHNTNEGDRLEEMLHQVEEAFDEDPFTFESLLNDSEKPLYEGCTKYTRLSAIIRLYNVKASQGLTDMDFNLILEVFKDMLPDDNVLPSRTYEAKKTLSLMGLPYEKIHACPNDCMLYRNQNESLESFSVCNASRYKKEEGRVPAKVLWYFPIIPRFKRLFSNARDAEKLTWHFDSREDDGFLRHPADSPQWRFIDGKFPEFAKEKRNLRLALSTDGFNPFGSLSSTYSTWPVVLITYNLSPTLCMKRRYMMLSLLISGPRQPGNDIDVYLAPLIDDLKMLWETGVEVFDAYRNEKFNLKAMLFCTIQDFPAYGNLSGYTVKGKAACPLCMEQFPGHWLNGSGKHVFDSHRVFLPCDHHYRYMKKAFNGKQEFGERPKIMSGVEVFEKIKDIQITFGKKHRNFLSKQGFKKCSKLWSLPYWRFLFVRHSLDVMNIEKNVCDSLIGTLLNIPGKTKDGPKSRADLETLGIRQELHVVEKESGRKYLPPAAYTLSRKEKIELCESLAGVKVPQGYSSNIRSLVNMDTLKLVGLKSHDCHVLMQQLLPVAIRSILPKNVRHAIIRLCLFFNAIYSKVIDPKDLKALEEDIIIILCQLEMYFPPSFFDIMVHLTVHLVREIRYCGPVYLRVQWDFERQMRTYQGYVTNAYRPEGCIAEKLFYEEVVAYVSEFMVNAMKIGLPVSRHSGRMDGHGTLGRKQLDMSYENWHKAHSYILHNEDEVAPYVERHMRHLRKYDPRANPKSLAEKQSKSFIVWFKDEVIRELEDPSVVVSDRVKSLAFGPNFSATYYSGYVINGCTFYTRFQDDISTMQNSGVTLESEAIHFASAKDKNPVCATMRYYGVIEEIWELHYSKFSIPVFKCQWFDSNGVVESSLGQIFVNLKKTGHKEDPFILANQARQIFYMNDPSDKRMAAVITPRSRVAFFSIDATGDCLDDTMLEASSLGRRNVQVRGDDDDDNADDSSMYVRDDHNEGTWVEEQKNSKGVKLKRKRKRSN</sequence>
<evidence type="ECO:0000256" key="1">
    <source>
        <dbReference type="SAM" id="MobiDB-lite"/>
    </source>
</evidence>
<reference evidence="5" key="1">
    <citation type="journal article" date="2021" name="Nat. Commun.">
        <title>Genomic analyses provide insights into spinach domestication and the genetic basis of agronomic traits.</title>
        <authorList>
            <person name="Cai X."/>
            <person name="Sun X."/>
            <person name="Xu C."/>
            <person name="Sun H."/>
            <person name="Wang X."/>
            <person name="Ge C."/>
            <person name="Zhang Z."/>
            <person name="Wang Q."/>
            <person name="Fei Z."/>
            <person name="Jiao C."/>
            <person name="Wang Q."/>
        </authorList>
    </citation>
    <scope>NUCLEOTIDE SEQUENCE [LARGE SCALE GENOMIC DNA]</scope>
    <source>
        <strain evidence="5">cv. Varoflay</strain>
    </source>
</reference>
<dbReference type="InterPro" id="IPR029480">
    <property type="entry name" value="Transpos_assoc"/>
</dbReference>
<proteinExistence type="predicted"/>
<dbReference type="PANTHER" id="PTHR10775:SF180">
    <property type="entry name" value="TRANSPOSON, EN_SPM-LIKE, TRANSPOSASE-ASSOCIATED DOMAIN PROTEIN-RELATED"/>
    <property type="match status" value="1"/>
</dbReference>
<name>A0A9R0JUG0_SPIOL</name>
<feature type="region of interest" description="Disordered" evidence="1">
    <location>
        <begin position="1036"/>
        <end position="1083"/>
    </location>
</feature>
<dbReference type="PANTHER" id="PTHR10775">
    <property type="entry name" value="OS08G0208400 PROTEIN"/>
    <property type="match status" value="1"/>
</dbReference>
<accession>A0A9R0JUG0</accession>
<evidence type="ECO:0000259" key="3">
    <source>
        <dbReference type="Pfam" id="PF13960"/>
    </source>
</evidence>
<dbReference type="AlphaFoldDB" id="A0A9R0JUG0"/>
<dbReference type="Pfam" id="PF13952">
    <property type="entry name" value="DUF4216"/>
    <property type="match status" value="1"/>
</dbReference>
<evidence type="ECO:0000313" key="6">
    <source>
        <dbReference type="RefSeq" id="XP_021847540.2"/>
    </source>
</evidence>
<protein>
    <recommendedName>
        <fullName evidence="7">Transposase-associated domain-containing protein</fullName>
    </recommendedName>
</protein>
<dbReference type="InterPro" id="IPR004242">
    <property type="entry name" value="Transposase_21"/>
</dbReference>
<reference evidence="6" key="2">
    <citation type="submission" date="2025-08" db="UniProtKB">
        <authorList>
            <consortium name="RefSeq"/>
        </authorList>
    </citation>
    <scope>IDENTIFICATION</scope>
    <source>
        <tissue evidence="6">Leaf</tissue>
    </source>
</reference>
<dbReference type="GeneID" id="110787259"/>
<dbReference type="Pfam" id="PF13963">
    <property type="entry name" value="Transpos_assoc"/>
    <property type="match status" value="1"/>
</dbReference>
<evidence type="ECO:0000259" key="4">
    <source>
        <dbReference type="Pfam" id="PF13963"/>
    </source>
</evidence>
<gene>
    <name evidence="6" type="primary">LOC110787259</name>
</gene>
<evidence type="ECO:0000313" key="5">
    <source>
        <dbReference type="Proteomes" id="UP000813463"/>
    </source>
</evidence>
<feature type="compositionally biased region" description="Basic residues" evidence="1">
    <location>
        <begin position="1071"/>
        <end position="1083"/>
    </location>
</feature>
<organism evidence="5 6">
    <name type="scientific">Spinacia oleracea</name>
    <name type="common">Spinach</name>
    <dbReference type="NCBI Taxonomy" id="3562"/>
    <lineage>
        <taxon>Eukaryota</taxon>
        <taxon>Viridiplantae</taxon>
        <taxon>Streptophyta</taxon>
        <taxon>Embryophyta</taxon>
        <taxon>Tracheophyta</taxon>
        <taxon>Spermatophyta</taxon>
        <taxon>Magnoliopsida</taxon>
        <taxon>eudicotyledons</taxon>
        <taxon>Gunneridae</taxon>
        <taxon>Pentapetalae</taxon>
        <taxon>Caryophyllales</taxon>
        <taxon>Chenopodiaceae</taxon>
        <taxon>Chenopodioideae</taxon>
        <taxon>Anserineae</taxon>
        <taxon>Spinacia</taxon>
    </lineage>
</organism>
<keyword evidence="5" id="KW-1185">Reference proteome</keyword>
<evidence type="ECO:0000259" key="2">
    <source>
        <dbReference type="Pfam" id="PF13952"/>
    </source>
</evidence>
<dbReference type="RefSeq" id="XP_021847540.2">
    <property type="nucleotide sequence ID" value="XM_021991848.2"/>
</dbReference>
<dbReference type="Pfam" id="PF13960">
    <property type="entry name" value="DUF4218"/>
    <property type="match status" value="1"/>
</dbReference>